<comment type="caution">
    <text evidence="2">The sequence shown here is derived from an EMBL/GenBank/DDBJ whole genome shotgun (WGS) entry which is preliminary data.</text>
</comment>
<feature type="transmembrane region" description="Helical" evidence="1">
    <location>
        <begin position="71"/>
        <end position="91"/>
    </location>
</feature>
<dbReference type="Proteomes" id="UP000295601">
    <property type="component" value="Unassembled WGS sequence"/>
</dbReference>
<keyword evidence="3" id="KW-1185">Reference proteome</keyword>
<evidence type="ECO:0000313" key="3">
    <source>
        <dbReference type="Proteomes" id="UP000295601"/>
    </source>
</evidence>
<evidence type="ECO:0000313" key="2">
    <source>
        <dbReference type="EMBL" id="TDP92405.1"/>
    </source>
</evidence>
<keyword evidence="1" id="KW-0812">Transmembrane</keyword>
<name>A0A4R6S1A2_9MICO</name>
<dbReference type="RefSeq" id="WP_133616631.1">
    <property type="nucleotide sequence ID" value="NZ_SNYA01000004.1"/>
</dbReference>
<dbReference type="AlphaFoldDB" id="A0A4R6S1A2"/>
<keyword evidence="1" id="KW-0472">Membrane</keyword>
<keyword evidence="1" id="KW-1133">Transmembrane helix</keyword>
<sequence>MDFTSGWNSLIGFAPAGLWNVLAVFGVIIIVAALANWFWKRRKGGGGGGGGGGAFPWMAIGLGALLAGPKLVIPALLLIAQALVALAIKVLTWGGQQLQ</sequence>
<gene>
    <name evidence="2" type="ORF">EDF62_1612</name>
</gene>
<feature type="transmembrane region" description="Helical" evidence="1">
    <location>
        <begin position="17"/>
        <end position="39"/>
    </location>
</feature>
<protein>
    <submittedName>
        <fullName evidence="2">Uncharacterized protein</fullName>
    </submittedName>
</protein>
<feature type="transmembrane region" description="Helical" evidence="1">
    <location>
        <begin position="46"/>
        <end position="65"/>
    </location>
</feature>
<evidence type="ECO:0000256" key="1">
    <source>
        <dbReference type="SAM" id="Phobius"/>
    </source>
</evidence>
<reference evidence="2 3" key="1">
    <citation type="submission" date="2019-03" db="EMBL/GenBank/DDBJ databases">
        <title>Genomic analyses of the natural microbiome of Caenorhabditis elegans.</title>
        <authorList>
            <person name="Samuel B."/>
        </authorList>
    </citation>
    <scope>NUCLEOTIDE SEQUENCE [LARGE SCALE GENOMIC DNA]</scope>
    <source>
        <strain evidence="2 3">JUb18</strain>
    </source>
</reference>
<proteinExistence type="predicted"/>
<accession>A0A4R6S1A2</accession>
<organism evidence="2 3">
    <name type="scientific">Leucobacter luti</name>
    <dbReference type="NCBI Taxonomy" id="340320"/>
    <lineage>
        <taxon>Bacteria</taxon>
        <taxon>Bacillati</taxon>
        <taxon>Actinomycetota</taxon>
        <taxon>Actinomycetes</taxon>
        <taxon>Micrococcales</taxon>
        <taxon>Microbacteriaceae</taxon>
        <taxon>Leucobacter</taxon>
    </lineage>
</organism>
<dbReference type="EMBL" id="SNYA01000004">
    <property type="protein sequence ID" value="TDP92405.1"/>
    <property type="molecule type" value="Genomic_DNA"/>
</dbReference>